<evidence type="ECO:0000313" key="1">
    <source>
        <dbReference type="EMBL" id="KIK34002.1"/>
    </source>
</evidence>
<sequence>MSSLSSPTHACCVTKGPALSDEESEKWEGYSLVIQWIQIESKSFSRTVGIDIRLFRHSPVLHDDGDVDAVDFDADIDHDISDLLATIKYLGPPSRR</sequence>
<accession>A0A0D0AIH1</accession>
<protein>
    <submittedName>
        <fullName evidence="1">Uncharacterized protein</fullName>
    </submittedName>
</protein>
<organism evidence="1 2">
    <name type="scientific">Suillus luteus UH-Slu-Lm8-n1</name>
    <dbReference type="NCBI Taxonomy" id="930992"/>
    <lineage>
        <taxon>Eukaryota</taxon>
        <taxon>Fungi</taxon>
        <taxon>Dikarya</taxon>
        <taxon>Basidiomycota</taxon>
        <taxon>Agaricomycotina</taxon>
        <taxon>Agaricomycetes</taxon>
        <taxon>Agaricomycetidae</taxon>
        <taxon>Boletales</taxon>
        <taxon>Suillineae</taxon>
        <taxon>Suillaceae</taxon>
        <taxon>Suillus</taxon>
    </lineage>
</organism>
<reference evidence="2" key="2">
    <citation type="submission" date="2015-01" db="EMBL/GenBank/DDBJ databases">
        <title>Evolutionary Origins and Diversification of the Mycorrhizal Mutualists.</title>
        <authorList>
            <consortium name="DOE Joint Genome Institute"/>
            <consortium name="Mycorrhizal Genomics Consortium"/>
            <person name="Kohler A."/>
            <person name="Kuo A."/>
            <person name="Nagy L.G."/>
            <person name="Floudas D."/>
            <person name="Copeland A."/>
            <person name="Barry K.W."/>
            <person name="Cichocki N."/>
            <person name="Veneault-Fourrey C."/>
            <person name="LaButti K."/>
            <person name="Lindquist E.A."/>
            <person name="Lipzen A."/>
            <person name="Lundell T."/>
            <person name="Morin E."/>
            <person name="Murat C."/>
            <person name="Riley R."/>
            <person name="Ohm R."/>
            <person name="Sun H."/>
            <person name="Tunlid A."/>
            <person name="Henrissat B."/>
            <person name="Grigoriev I.V."/>
            <person name="Hibbett D.S."/>
            <person name="Martin F."/>
        </authorList>
    </citation>
    <scope>NUCLEOTIDE SEQUENCE [LARGE SCALE GENOMIC DNA]</scope>
    <source>
        <strain evidence="2">UH-Slu-Lm8-n1</strain>
    </source>
</reference>
<dbReference type="AlphaFoldDB" id="A0A0D0AIH1"/>
<dbReference type="InParanoid" id="A0A0D0AIH1"/>
<keyword evidence="2" id="KW-1185">Reference proteome</keyword>
<dbReference type="EMBL" id="KN835827">
    <property type="protein sequence ID" value="KIK34002.1"/>
    <property type="molecule type" value="Genomic_DNA"/>
</dbReference>
<dbReference type="Proteomes" id="UP000054485">
    <property type="component" value="Unassembled WGS sequence"/>
</dbReference>
<dbReference type="HOGENOM" id="CLU_2361145_0_0_1"/>
<evidence type="ECO:0000313" key="2">
    <source>
        <dbReference type="Proteomes" id="UP000054485"/>
    </source>
</evidence>
<gene>
    <name evidence="1" type="ORF">CY34DRAFT_18015</name>
</gene>
<proteinExistence type="predicted"/>
<reference evidence="1 2" key="1">
    <citation type="submission" date="2014-04" db="EMBL/GenBank/DDBJ databases">
        <authorList>
            <consortium name="DOE Joint Genome Institute"/>
            <person name="Kuo A."/>
            <person name="Ruytinx J."/>
            <person name="Rineau F."/>
            <person name="Colpaert J."/>
            <person name="Kohler A."/>
            <person name="Nagy L.G."/>
            <person name="Floudas D."/>
            <person name="Copeland A."/>
            <person name="Barry K.W."/>
            <person name="Cichocki N."/>
            <person name="Veneault-Fourrey C."/>
            <person name="LaButti K."/>
            <person name="Lindquist E.A."/>
            <person name="Lipzen A."/>
            <person name="Lundell T."/>
            <person name="Morin E."/>
            <person name="Murat C."/>
            <person name="Sun H."/>
            <person name="Tunlid A."/>
            <person name="Henrissat B."/>
            <person name="Grigoriev I.V."/>
            <person name="Hibbett D.S."/>
            <person name="Martin F."/>
            <person name="Nordberg H.P."/>
            <person name="Cantor M.N."/>
            <person name="Hua S.X."/>
        </authorList>
    </citation>
    <scope>NUCLEOTIDE SEQUENCE [LARGE SCALE GENOMIC DNA]</scope>
    <source>
        <strain evidence="1 2">UH-Slu-Lm8-n1</strain>
    </source>
</reference>
<name>A0A0D0AIH1_9AGAM</name>
<dbReference type="OrthoDB" id="10621730at2759"/>